<evidence type="ECO:0000259" key="3">
    <source>
        <dbReference type="Pfam" id="PF00884"/>
    </source>
</evidence>
<dbReference type="PROSITE" id="PS00523">
    <property type="entry name" value="SULFATASE_1"/>
    <property type="match status" value="1"/>
</dbReference>
<feature type="domain" description="Sulfatase N-terminal" evidence="3">
    <location>
        <begin position="35"/>
        <end position="396"/>
    </location>
</feature>
<evidence type="ECO:0000313" key="4">
    <source>
        <dbReference type="EMBL" id="EON74968.1"/>
    </source>
</evidence>
<name>R7ZLL0_9BACT</name>
<dbReference type="OrthoDB" id="9789742at2"/>
<dbReference type="EMBL" id="AQHR01000114">
    <property type="protein sequence ID" value="EON74968.1"/>
    <property type="molecule type" value="Genomic_DNA"/>
</dbReference>
<evidence type="ECO:0000313" key="5">
    <source>
        <dbReference type="Proteomes" id="UP000013909"/>
    </source>
</evidence>
<organism evidence="4 5">
    <name type="scientific">Lunatimonas lonarensis</name>
    <dbReference type="NCBI Taxonomy" id="1232681"/>
    <lineage>
        <taxon>Bacteria</taxon>
        <taxon>Pseudomonadati</taxon>
        <taxon>Bacteroidota</taxon>
        <taxon>Cytophagia</taxon>
        <taxon>Cytophagales</taxon>
        <taxon>Cyclobacteriaceae</taxon>
    </lineage>
</organism>
<dbReference type="InterPro" id="IPR017850">
    <property type="entry name" value="Alkaline_phosphatase_core_sf"/>
</dbReference>
<protein>
    <submittedName>
        <fullName evidence="4">Arylsulfatase</fullName>
        <ecNumber evidence="4">3.1.6.1</ecNumber>
    </submittedName>
</protein>
<evidence type="ECO:0000256" key="2">
    <source>
        <dbReference type="ARBA" id="ARBA00022801"/>
    </source>
</evidence>
<accession>R7ZLL0</accession>
<dbReference type="Gene3D" id="3.40.720.10">
    <property type="entry name" value="Alkaline Phosphatase, subunit A"/>
    <property type="match status" value="1"/>
</dbReference>
<dbReference type="PANTHER" id="PTHR43751">
    <property type="entry name" value="SULFATASE"/>
    <property type="match status" value="1"/>
</dbReference>
<dbReference type="InterPro" id="IPR000917">
    <property type="entry name" value="Sulfatase_N"/>
</dbReference>
<reference evidence="4 5" key="1">
    <citation type="submission" date="2013-02" db="EMBL/GenBank/DDBJ databases">
        <title>A novel strain isolated from Lonar lake, Maharashtra, India.</title>
        <authorList>
            <person name="Singh A."/>
        </authorList>
    </citation>
    <scope>NUCLEOTIDE SEQUENCE [LARGE SCALE GENOMIC DNA]</scope>
    <source>
        <strain evidence="4 5">AK24</strain>
    </source>
</reference>
<dbReference type="Pfam" id="PF00884">
    <property type="entry name" value="Sulfatase"/>
    <property type="match status" value="1"/>
</dbReference>
<dbReference type="RefSeq" id="WP_010856773.1">
    <property type="nucleotide sequence ID" value="NZ_AQHR01000114.1"/>
</dbReference>
<evidence type="ECO:0000256" key="1">
    <source>
        <dbReference type="ARBA" id="ARBA00008779"/>
    </source>
</evidence>
<dbReference type="SUPFAM" id="SSF53649">
    <property type="entry name" value="Alkaline phosphatase-like"/>
    <property type="match status" value="1"/>
</dbReference>
<dbReference type="AlphaFoldDB" id="R7ZLL0"/>
<dbReference type="GO" id="GO:0004065">
    <property type="term" value="F:arylsulfatase activity"/>
    <property type="evidence" value="ECO:0007669"/>
    <property type="project" value="UniProtKB-EC"/>
</dbReference>
<dbReference type="PANTHER" id="PTHR43751:SF1">
    <property type="entry name" value="SULFATASE ATSG-RELATED"/>
    <property type="match status" value="1"/>
</dbReference>
<dbReference type="InterPro" id="IPR024607">
    <property type="entry name" value="Sulfatase_CS"/>
</dbReference>
<dbReference type="Proteomes" id="UP000013909">
    <property type="component" value="Unassembled WGS sequence"/>
</dbReference>
<dbReference type="InterPro" id="IPR052701">
    <property type="entry name" value="GAG_Ulvan_Degrading_Sulfatases"/>
</dbReference>
<proteinExistence type="inferred from homology"/>
<keyword evidence="5" id="KW-1185">Reference proteome</keyword>
<sequence length="546" mass="62240">MKNRKREHHLILLLLLGTLGFLTNCKEFDQQVKKPNIVVVLADDMRWDYLGAIGANSVVQTPNLDKLAAEGTLFRNAFVTSAICTPSRTSILTGMYERRHGVTFGSNSVMTEEAYAQTYPMLLRENGYYTGWVGKNHTPVGKSEKGLGYKSGVMEESFDYWRAGHGHLSFYPKNVHDIFKDARADNQIDIIQEAVDEFLGIDEALETSQSFLRTRPTDQPFCLMINFNVPHSNGTNSMKQLPDDPELYRSAYRDQTHQIPLPADYIAYDSIQTPKLPVHVYNGQYLPSYNWTKTAKSLKENQIRTIQTVTGIDQVVGKIVEELSRQGILDNTIIVFTSDHGLFHGEYGLAGKTFLYDIDLKIPMIIYAPGVHQGKVVDELTLTIDIAPTFLDFAGIAIPAEMQGKSLKPILENTHTDWRSDFFSENLFMEQNYPRMEAVRSKDWKYIRYYNKENDQHHILSSIAPFLGEKPIYEELYDLRNDPNERHNLASDEDKQEVLAMLRRRCTALLIGAKGGNQLPKTYISDFEDKEFRDSVALIYAGLDFD</sequence>
<gene>
    <name evidence="4" type="ORF">ADIS_4662</name>
</gene>
<comment type="caution">
    <text evidence="4">The sequence shown here is derived from an EMBL/GenBank/DDBJ whole genome shotgun (WGS) entry which is preliminary data.</text>
</comment>
<dbReference type="PATRIC" id="fig|1288963.3.peg.4651"/>
<dbReference type="STRING" id="1232681.ADIS_4662"/>
<keyword evidence="2 4" id="KW-0378">Hydrolase</keyword>
<dbReference type="EC" id="3.1.6.1" evidence="4"/>
<comment type="similarity">
    <text evidence="1">Belongs to the sulfatase family.</text>
</comment>